<feature type="transmembrane region" description="Helical" evidence="1">
    <location>
        <begin position="49"/>
        <end position="70"/>
    </location>
</feature>
<evidence type="ECO:0000313" key="2">
    <source>
        <dbReference type="EMBL" id="MBC5850549.1"/>
    </source>
</evidence>
<reference evidence="2" key="1">
    <citation type="submission" date="2020-08" db="EMBL/GenBank/DDBJ databases">
        <title>Genome Sequencing and Pan-Genome Analysis of Migratory bird Vibrio Strains, Inner Mongolia.</title>
        <authorList>
            <person name="Zheng L."/>
        </authorList>
    </citation>
    <scope>NUCLEOTIDE SEQUENCE</scope>
    <source>
        <strain evidence="2">M13F</strain>
    </source>
</reference>
<dbReference type="EMBL" id="JACRUP010000002">
    <property type="protein sequence ID" value="MBC5850549.1"/>
    <property type="molecule type" value="Genomic_DNA"/>
</dbReference>
<evidence type="ECO:0000313" key="3">
    <source>
        <dbReference type="Proteomes" id="UP000615796"/>
    </source>
</evidence>
<keyword evidence="1" id="KW-0472">Membrane</keyword>
<evidence type="ECO:0000256" key="1">
    <source>
        <dbReference type="SAM" id="Phobius"/>
    </source>
</evidence>
<comment type="caution">
    <text evidence="2">The sequence shown here is derived from an EMBL/GenBank/DDBJ whole genome shotgun (WGS) entry which is preliminary data.</text>
</comment>
<organism evidence="2 3">
    <name type="scientific">Vibrio metschnikovii</name>
    <dbReference type="NCBI Taxonomy" id="28172"/>
    <lineage>
        <taxon>Bacteria</taxon>
        <taxon>Pseudomonadati</taxon>
        <taxon>Pseudomonadota</taxon>
        <taxon>Gammaproteobacteria</taxon>
        <taxon>Vibrionales</taxon>
        <taxon>Vibrionaceae</taxon>
        <taxon>Vibrio</taxon>
    </lineage>
</organism>
<keyword evidence="1" id="KW-0812">Transmembrane</keyword>
<sequence>MLQIALLLLGSDFVKKHSLYLWLFGTLWVMTGTFIFFDGLNQQLLFPKNTFGLILLFESLMTLSIALCSIKNKNHLLLCKGIVFLFFSYILLINNGYSNEIISAIFVLAYFITGSFAMASAWIVRFYRWKITLTWGIFQMLFSFFILTHHQSTLSFFIGLIMIGTGVSALSIATRSRYIAKGFTIFNIINPKLSLDSIKQNTVSKVSHRATQSLQQPLTIHIWTPVGSASTPPLPRPIINRYIAAVDKNGTISTGHASLELPSELYVSLYPEEDIDRKAADFFRLLRATPDNNVPGRFLSDYQTEAADWCESDQKIMFEHYNRDALLNFWESYRQYPIYNITHQNCSSTVAYALEAALEGILARSNQNFLSLLKLMCTPELWIAAQIRRRALMMAWTPGLVMDYSRALHRMVHATTVPWYKRSLWKMKKINVNLSTK</sequence>
<gene>
    <name evidence="2" type="ORF">H8Q88_06195</name>
</gene>
<protein>
    <submittedName>
        <fullName evidence="2">MFS transporter</fullName>
    </submittedName>
</protein>
<name>A0A9X0UI15_VIBME</name>
<keyword evidence="3" id="KW-1185">Reference proteome</keyword>
<feature type="transmembrane region" description="Helical" evidence="1">
    <location>
        <begin position="20"/>
        <end position="37"/>
    </location>
</feature>
<feature type="transmembrane region" description="Helical" evidence="1">
    <location>
        <begin position="77"/>
        <end position="95"/>
    </location>
</feature>
<feature type="transmembrane region" description="Helical" evidence="1">
    <location>
        <begin position="154"/>
        <end position="173"/>
    </location>
</feature>
<feature type="transmembrane region" description="Helical" evidence="1">
    <location>
        <begin position="101"/>
        <end position="124"/>
    </location>
</feature>
<proteinExistence type="predicted"/>
<keyword evidence="1" id="KW-1133">Transmembrane helix</keyword>
<dbReference type="AlphaFoldDB" id="A0A9X0UI15"/>
<feature type="transmembrane region" description="Helical" evidence="1">
    <location>
        <begin position="131"/>
        <end position="148"/>
    </location>
</feature>
<accession>A0A9X0UI15</accession>
<dbReference type="Proteomes" id="UP000615796">
    <property type="component" value="Unassembled WGS sequence"/>
</dbReference>
<dbReference type="RefSeq" id="WP_187025593.1">
    <property type="nucleotide sequence ID" value="NZ_JACRUP010000002.1"/>
</dbReference>